<dbReference type="SUPFAM" id="SSF51989">
    <property type="entry name" value="Glycosyl hydrolases family 6, cellulases"/>
    <property type="match status" value="1"/>
</dbReference>
<feature type="chain" id="PRO_5005140307" description="Glucanase" evidence="11">
    <location>
        <begin position="38"/>
        <end position="331"/>
    </location>
</feature>
<feature type="signal peptide" evidence="11">
    <location>
        <begin position="1"/>
        <end position="37"/>
    </location>
</feature>
<reference evidence="13" key="1">
    <citation type="journal article" date="2013" name="Genome Announc.">
        <title>Draft Genome Sequence of Streptomyces bottropensis ATCC 25435, a Bottromycin-Producing Actinomycete.</title>
        <authorList>
            <person name="Zhang H."/>
            <person name="Zhou W."/>
            <person name="Zhuang Y."/>
            <person name="Liang X."/>
            <person name="Liu T."/>
        </authorList>
    </citation>
    <scope>NUCLEOTIDE SEQUENCE [LARGE SCALE GENOMIC DNA]</scope>
    <source>
        <strain evidence="13">ATCC 25435</strain>
    </source>
</reference>
<name>M3ECH3_9ACTN</name>
<evidence type="ECO:0000256" key="4">
    <source>
        <dbReference type="ARBA" id="ARBA00023157"/>
    </source>
</evidence>
<feature type="binding site" evidence="9">
    <location>
        <position position="204"/>
    </location>
    <ligand>
        <name>substrate</name>
    </ligand>
</feature>
<keyword evidence="3 11" id="KW-0136">Cellulose degradation</keyword>
<evidence type="ECO:0000256" key="7">
    <source>
        <dbReference type="ARBA" id="ARBA00023326"/>
    </source>
</evidence>
<protein>
    <recommendedName>
        <fullName evidence="11">Glucanase</fullName>
        <ecNumber evidence="11">3.2.1.-</ecNumber>
    </recommendedName>
</protein>
<keyword evidence="6 11" id="KW-0326">Glycosidase</keyword>
<feature type="binding site" evidence="9">
    <location>
        <position position="83"/>
    </location>
    <ligand>
        <name>substrate</name>
    </ligand>
</feature>
<dbReference type="Pfam" id="PF01341">
    <property type="entry name" value="Glyco_hydro_6"/>
    <property type="match status" value="1"/>
</dbReference>
<evidence type="ECO:0000256" key="1">
    <source>
        <dbReference type="ARBA" id="ARBA00022729"/>
    </source>
</evidence>
<dbReference type="PRINTS" id="PR00733">
    <property type="entry name" value="GLHYDRLASE6"/>
</dbReference>
<dbReference type="AlphaFoldDB" id="M3ECH3"/>
<evidence type="ECO:0000256" key="10">
    <source>
        <dbReference type="PROSITE-ProRule" id="PRU10057"/>
    </source>
</evidence>
<organism evidence="12 13">
    <name type="scientific">Streptomyces bottropensis ATCC 25435</name>
    <dbReference type="NCBI Taxonomy" id="1054862"/>
    <lineage>
        <taxon>Bacteria</taxon>
        <taxon>Bacillati</taxon>
        <taxon>Actinomycetota</taxon>
        <taxon>Actinomycetes</taxon>
        <taxon>Kitasatosporales</taxon>
        <taxon>Streptomycetaceae</taxon>
        <taxon>Streptomyces</taxon>
    </lineage>
</organism>
<evidence type="ECO:0000256" key="3">
    <source>
        <dbReference type="ARBA" id="ARBA00023001"/>
    </source>
</evidence>
<dbReference type="GO" id="GO:0004553">
    <property type="term" value="F:hydrolase activity, hydrolyzing O-glycosyl compounds"/>
    <property type="evidence" value="ECO:0007669"/>
    <property type="project" value="InterPro"/>
</dbReference>
<comment type="similarity">
    <text evidence="11">Belongs to the glycosyl hydrolase family 6.</text>
</comment>
<dbReference type="PANTHER" id="PTHR34876">
    <property type="match status" value="1"/>
</dbReference>
<evidence type="ECO:0000313" key="12">
    <source>
        <dbReference type="EMBL" id="EMF53911.1"/>
    </source>
</evidence>
<feature type="binding site" evidence="9">
    <location>
        <position position="274"/>
    </location>
    <ligand>
        <name>substrate</name>
    </ligand>
</feature>
<evidence type="ECO:0000256" key="5">
    <source>
        <dbReference type="ARBA" id="ARBA00023277"/>
    </source>
</evidence>
<feature type="active site" description="Proton acceptor" evidence="8">
    <location>
        <position position="305"/>
    </location>
</feature>
<gene>
    <name evidence="12" type="ORF">SBD_5455</name>
</gene>
<dbReference type="InterPro" id="IPR001524">
    <property type="entry name" value="Glyco_hydro_6_CS"/>
</dbReference>
<dbReference type="PANTHER" id="PTHR34876:SF4">
    <property type="entry name" value="1,4-BETA-D-GLUCAN CELLOBIOHYDROLASE C-RELATED"/>
    <property type="match status" value="1"/>
</dbReference>
<keyword evidence="7 11" id="KW-0624">Polysaccharide degradation</keyword>
<accession>M3ECH3</accession>
<keyword evidence="2 11" id="KW-0378">Hydrolase</keyword>
<dbReference type="InterPro" id="IPR016288">
    <property type="entry name" value="Beta_cellobiohydrolase"/>
</dbReference>
<dbReference type="InterPro" id="IPR036434">
    <property type="entry name" value="Beta_cellobiohydrolase_sf"/>
</dbReference>
<evidence type="ECO:0000256" key="6">
    <source>
        <dbReference type="ARBA" id="ARBA00023295"/>
    </source>
</evidence>
<evidence type="ECO:0000256" key="11">
    <source>
        <dbReference type="RuleBase" id="RU361186"/>
    </source>
</evidence>
<evidence type="ECO:0000256" key="2">
    <source>
        <dbReference type="ARBA" id="ARBA00022801"/>
    </source>
</evidence>
<dbReference type="EMBL" id="KB405089">
    <property type="protein sequence ID" value="EMF53911.1"/>
    <property type="molecule type" value="Genomic_DNA"/>
</dbReference>
<keyword evidence="1 11" id="KW-0732">Signal</keyword>
<dbReference type="PIRSF" id="PIRSF001100">
    <property type="entry name" value="Beta_cellobiohydrolase"/>
    <property type="match status" value="1"/>
</dbReference>
<keyword evidence="4" id="KW-1015">Disulfide bond</keyword>
<feature type="active site" description="Proton donor" evidence="8 10">
    <location>
        <position position="159"/>
    </location>
</feature>
<feature type="binding site" evidence="9">
    <location>
        <position position="299"/>
    </location>
    <ligand>
        <name>substrate</name>
    </ligand>
</feature>
<keyword evidence="5 11" id="KW-0119">Carbohydrate metabolism</keyword>
<sequence>MSLPGIRGDVMRRRLRVLTAALFALPLALTAAPSAHAADPTSMTSGFYVDPDSSAKRWVAANPGDGRASAINASIANTPTARWFGSWSGSVGTATGAYAGAADSRDKLPLLVAYNIYNRDYCGGHSAGGAASPSAYASWIAQFAGGIGNRPALVVLEPDSLGDYGCMNQAQITERQNMLSGALSQFARQAPNTWVYMDAGNPAWTDAGTMARRLHEAGVRQAHGFSLNVSNYLTTAENTAYGNAVNSQLSARYGYTKPFVVDTSRNGNGSNGQWCNPSGRRIGPATQQGGGAEMLLWIKVPGESDGNCGVGSGSSAGQFLPEVAYKMIYGY</sequence>
<dbReference type="PROSITE" id="PS00656">
    <property type="entry name" value="GLYCOSYL_HYDROL_F6_2"/>
    <property type="match status" value="1"/>
</dbReference>
<evidence type="ECO:0000256" key="8">
    <source>
        <dbReference type="PIRSR" id="PIRSR001100-1"/>
    </source>
</evidence>
<proteinExistence type="inferred from homology"/>
<dbReference type="GO" id="GO:0030245">
    <property type="term" value="P:cellulose catabolic process"/>
    <property type="evidence" value="ECO:0007669"/>
    <property type="project" value="UniProtKB-KW"/>
</dbReference>
<dbReference type="Gene3D" id="3.20.20.40">
    <property type="entry name" value="1, 4-beta cellobiohydrolase"/>
    <property type="match status" value="1"/>
</dbReference>
<dbReference type="EC" id="3.2.1.-" evidence="11"/>
<feature type="binding site" evidence="9">
    <location>
        <position position="231"/>
    </location>
    <ligand>
        <name>substrate</name>
    </ligand>
</feature>
<feature type="binding site" evidence="9">
    <location>
        <position position="303"/>
    </location>
    <ligand>
        <name>substrate</name>
    </ligand>
</feature>
<evidence type="ECO:0000313" key="13">
    <source>
        <dbReference type="Proteomes" id="UP000030760"/>
    </source>
</evidence>
<evidence type="ECO:0000256" key="9">
    <source>
        <dbReference type="PIRSR" id="PIRSR001100-2"/>
    </source>
</evidence>
<dbReference type="Proteomes" id="UP000030760">
    <property type="component" value="Unassembled WGS sequence"/>
</dbReference>